<proteinExistence type="predicted"/>
<dbReference type="Proteomes" id="UP000315750">
    <property type="component" value="Chromosome"/>
</dbReference>
<dbReference type="KEGG" id="amuc:Pan181_18770"/>
<sequence length="466" mass="53237">MNSHSLLSAARSCAIFPYRSMRYRPFRGNWFPRSLFRKWRNLHLVTDVIVCIVDHFEPTRRNGEEAAAASVRDWCTDYAQQVNGIYDSHGRLPQHTWFYRAEYPNLGCIKELSRYCYDGYGELEFHLHHGHDNHDSFSKKLADGLEFFNSYGAMLTAEDTPQQRFAYIAGNWSLDNGSGDPSKSGCNTEISALRDAGCYCDFTFPAIGSKAQPRMSNSIYYATDTPSPKSYDLGTAVEVGKDPSGDLMIFQGPCGFNHRTVWFEDAAVESYSPISRERLNAWASPHVHVQGRPEWLFIKLHCHGMQSKELWCKPQVRQMFEWMKEEWHTDNRRLHFVNAREAYNIAKAAEAGKQGDPADYVNFEIAQPANRLIHCQSPWQLLQFSNTQLKLSLDSGPATTLMAGNLVLQFHDHSPRPRMVEMQLSHNEVVTIRVDSRAGALHTHDGTYQHLEPGVIHTIDTPTTWK</sequence>
<protein>
    <submittedName>
        <fullName evidence="1">Uncharacterized protein</fullName>
    </submittedName>
</protein>
<evidence type="ECO:0000313" key="2">
    <source>
        <dbReference type="Proteomes" id="UP000315750"/>
    </source>
</evidence>
<keyword evidence="2" id="KW-1185">Reference proteome</keyword>
<name>A0A518ALU0_9BACT</name>
<dbReference type="AlphaFoldDB" id="A0A518ALU0"/>
<dbReference type="EMBL" id="CP036278">
    <property type="protein sequence ID" value="QDU55684.1"/>
    <property type="molecule type" value="Genomic_DNA"/>
</dbReference>
<gene>
    <name evidence="1" type="ORF">Pan181_18770</name>
</gene>
<organism evidence="1 2">
    <name type="scientific">Aeoliella mucimassa</name>
    <dbReference type="NCBI Taxonomy" id="2527972"/>
    <lineage>
        <taxon>Bacteria</taxon>
        <taxon>Pseudomonadati</taxon>
        <taxon>Planctomycetota</taxon>
        <taxon>Planctomycetia</taxon>
        <taxon>Pirellulales</taxon>
        <taxon>Lacipirellulaceae</taxon>
        <taxon>Aeoliella</taxon>
    </lineage>
</organism>
<accession>A0A518ALU0</accession>
<reference evidence="1 2" key="1">
    <citation type="submission" date="2019-02" db="EMBL/GenBank/DDBJ databases">
        <title>Deep-cultivation of Planctomycetes and their phenomic and genomic characterization uncovers novel biology.</title>
        <authorList>
            <person name="Wiegand S."/>
            <person name="Jogler M."/>
            <person name="Boedeker C."/>
            <person name="Pinto D."/>
            <person name="Vollmers J."/>
            <person name="Rivas-Marin E."/>
            <person name="Kohn T."/>
            <person name="Peeters S.H."/>
            <person name="Heuer A."/>
            <person name="Rast P."/>
            <person name="Oberbeckmann S."/>
            <person name="Bunk B."/>
            <person name="Jeske O."/>
            <person name="Meyerdierks A."/>
            <person name="Storesund J.E."/>
            <person name="Kallscheuer N."/>
            <person name="Luecker S."/>
            <person name="Lage O.M."/>
            <person name="Pohl T."/>
            <person name="Merkel B.J."/>
            <person name="Hornburger P."/>
            <person name="Mueller R.-W."/>
            <person name="Bruemmer F."/>
            <person name="Labrenz M."/>
            <person name="Spormann A.M."/>
            <person name="Op den Camp H."/>
            <person name="Overmann J."/>
            <person name="Amann R."/>
            <person name="Jetten M.S.M."/>
            <person name="Mascher T."/>
            <person name="Medema M.H."/>
            <person name="Devos D.P."/>
            <person name="Kaster A.-K."/>
            <person name="Ovreas L."/>
            <person name="Rohde M."/>
            <person name="Galperin M.Y."/>
            <person name="Jogler C."/>
        </authorList>
    </citation>
    <scope>NUCLEOTIDE SEQUENCE [LARGE SCALE GENOMIC DNA]</scope>
    <source>
        <strain evidence="1 2">Pan181</strain>
    </source>
</reference>
<evidence type="ECO:0000313" key="1">
    <source>
        <dbReference type="EMBL" id="QDU55684.1"/>
    </source>
</evidence>